<keyword evidence="14" id="KW-0547">Nucleotide-binding</keyword>
<evidence type="ECO:0000256" key="8">
    <source>
        <dbReference type="SAM" id="MobiDB-lite"/>
    </source>
</evidence>
<dbReference type="PRINTS" id="PR00344">
    <property type="entry name" value="BCTRLSENSOR"/>
</dbReference>
<evidence type="ECO:0000256" key="4">
    <source>
        <dbReference type="ARBA" id="ARBA00022553"/>
    </source>
</evidence>
<organism evidence="14 15">
    <name type="scientific">Alteraurantiacibacter lauratis</name>
    <dbReference type="NCBI Taxonomy" id="2054627"/>
    <lineage>
        <taxon>Bacteria</taxon>
        <taxon>Pseudomonadati</taxon>
        <taxon>Pseudomonadota</taxon>
        <taxon>Alphaproteobacteria</taxon>
        <taxon>Sphingomonadales</taxon>
        <taxon>Erythrobacteraceae</taxon>
        <taxon>Alteraurantiacibacter</taxon>
    </lineage>
</organism>
<dbReference type="EC" id="2.7.13.3" evidence="3"/>
<dbReference type="Gene3D" id="1.10.287.130">
    <property type="match status" value="1"/>
</dbReference>
<feature type="compositionally biased region" description="Polar residues" evidence="8">
    <location>
        <begin position="662"/>
        <end position="672"/>
    </location>
</feature>
<feature type="domain" description="PAS" evidence="11">
    <location>
        <begin position="279"/>
        <end position="351"/>
    </location>
</feature>
<dbReference type="InterPro" id="IPR001610">
    <property type="entry name" value="PAC"/>
</dbReference>
<feature type="transmembrane region" description="Helical" evidence="9">
    <location>
        <begin position="20"/>
        <end position="44"/>
    </location>
</feature>
<dbReference type="Pfam" id="PF00989">
    <property type="entry name" value="PAS"/>
    <property type="match status" value="1"/>
</dbReference>
<keyword evidence="14" id="KW-0067">ATP-binding</keyword>
<protein>
    <recommendedName>
        <fullName evidence="3">histidine kinase</fullName>
        <ecNumber evidence="3">2.7.13.3</ecNumber>
    </recommendedName>
</protein>
<comment type="subcellular location">
    <subcellularLocation>
        <location evidence="2">Membrane</location>
    </subcellularLocation>
</comment>
<dbReference type="PROSITE" id="PS50112">
    <property type="entry name" value="PAS"/>
    <property type="match status" value="1"/>
</dbReference>
<proteinExistence type="predicted"/>
<keyword evidence="4" id="KW-0597">Phosphoprotein</keyword>
<feature type="domain" description="PAC" evidence="12">
    <location>
        <begin position="353"/>
        <end position="405"/>
    </location>
</feature>
<dbReference type="CDD" id="cd00082">
    <property type="entry name" value="HisKA"/>
    <property type="match status" value="1"/>
</dbReference>
<dbReference type="InterPro" id="IPR000014">
    <property type="entry name" value="PAS"/>
</dbReference>
<dbReference type="InterPro" id="IPR004358">
    <property type="entry name" value="Sig_transdc_His_kin-like_C"/>
</dbReference>
<dbReference type="RefSeq" id="WP_336918611.1">
    <property type="nucleotide sequence ID" value="NZ_JBANRN010000005.1"/>
</dbReference>
<name>A0ABV7EE01_9SPHN</name>
<dbReference type="EMBL" id="JBHRSU010000003">
    <property type="protein sequence ID" value="MFC3099842.1"/>
    <property type="molecule type" value="Genomic_DNA"/>
</dbReference>
<dbReference type="Gene3D" id="6.10.340.10">
    <property type="match status" value="1"/>
</dbReference>
<dbReference type="InterPro" id="IPR036097">
    <property type="entry name" value="HisK_dim/P_sf"/>
</dbReference>
<evidence type="ECO:0000259" key="12">
    <source>
        <dbReference type="PROSITE" id="PS50113"/>
    </source>
</evidence>
<dbReference type="Gene3D" id="3.30.565.10">
    <property type="entry name" value="Histidine kinase-like ATPase, C-terminal domain"/>
    <property type="match status" value="1"/>
</dbReference>
<evidence type="ECO:0000313" key="14">
    <source>
        <dbReference type="EMBL" id="MFC3099842.1"/>
    </source>
</evidence>
<dbReference type="SUPFAM" id="SSF47384">
    <property type="entry name" value="Homodimeric domain of signal transducing histidine kinase"/>
    <property type="match status" value="1"/>
</dbReference>
<dbReference type="InterPro" id="IPR035965">
    <property type="entry name" value="PAS-like_dom_sf"/>
</dbReference>
<dbReference type="PROSITE" id="PS50109">
    <property type="entry name" value="HIS_KIN"/>
    <property type="match status" value="1"/>
</dbReference>
<evidence type="ECO:0000256" key="1">
    <source>
        <dbReference type="ARBA" id="ARBA00000085"/>
    </source>
</evidence>
<dbReference type="GO" id="GO:0005524">
    <property type="term" value="F:ATP binding"/>
    <property type="evidence" value="ECO:0007669"/>
    <property type="project" value="UniProtKB-KW"/>
</dbReference>
<dbReference type="NCBIfam" id="TIGR00229">
    <property type="entry name" value="sensory_box"/>
    <property type="match status" value="1"/>
</dbReference>
<evidence type="ECO:0000256" key="7">
    <source>
        <dbReference type="ARBA" id="ARBA00023012"/>
    </source>
</evidence>
<dbReference type="SUPFAM" id="SSF55874">
    <property type="entry name" value="ATPase domain of HSP90 chaperone/DNA topoisomerase II/histidine kinase"/>
    <property type="match status" value="1"/>
</dbReference>
<dbReference type="PANTHER" id="PTHR43711:SF1">
    <property type="entry name" value="HISTIDINE KINASE 1"/>
    <property type="match status" value="1"/>
</dbReference>
<dbReference type="InterPro" id="IPR000700">
    <property type="entry name" value="PAS-assoc_C"/>
</dbReference>
<sequence length="672" mass="74230">MTRLSASPARIMRLWANQPLAWKGLVVVALPLAVLIGALGSLYISSRVEAQAESDVRRAFAIQRDTYRVHALLAEAAAGVRGYLLTREERFLEPYRKAEADLPATMARLDADIRDAEVRARFERVQARTAQKREGLATLVALADSPGNAAERDARIAAALAANKVVLDSMRAEIDNIQRREAVLLDQRRARVESVQRNFLILTVISALVGLLGSLAAVYLFSTGIVRRVRLLEGNAERLARGEELGPFPEDADEIGRLARRLSLASQLLRARERDLRESEERFRLVVEGVQDYGIFALDPDGVVASWNLGAQRIKGWQAQEILGHHFSRFYPPETRDYLPARMLDMARQGGTAEDEGWRLRKDGSRFWANVVITALYDEGGQLRGFAKVTRDITERRRTEEALRQAREEAIAANLAKSEFLSRTSHELRTPLSAILGFGQLLELDEEEFDSRHRAAIGQITKAGRHLLSLINDLLDISSIEAGGSELELERVDMGEMLAEMHALALPIVAEAGLDFRLEPDPGPLAATADRRRLTQVILNLVSNAAKYNRDGTFVRLGCHVQDDQAVVEVEDDGPGIAAADVPRLFTPFDRLGQQSRMRVDGSGLGLALSRRLVEAMGGQIAYAPGRKGALFRFTLPLAARSAGEAADRRPRRRTQKAATAKGNNPAETDAK</sequence>
<dbReference type="Proteomes" id="UP001595378">
    <property type="component" value="Unassembled WGS sequence"/>
</dbReference>
<accession>A0ABV7EE01</accession>
<dbReference type="InterPro" id="IPR005467">
    <property type="entry name" value="His_kinase_dom"/>
</dbReference>
<evidence type="ECO:0000256" key="9">
    <source>
        <dbReference type="SAM" id="Phobius"/>
    </source>
</evidence>
<gene>
    <name evidence="14" type="ORF">ACFODK_02945</name>
</gene>
<evidence type="ECO:0000313" key="15">
    <source>
        <dbReference type="Proteomes" id="UP001595378"/>
    </source>
</evidence>
<dbReference type="Pfam" id="PF02518">
    <property type="entry name" value="HATPase_c"/>
    <property type="match status" value="1"/>
</dbReference>
<dbReference type="InterPro" id="IPR003660">
    <property type="entry name" value="HAMP_dom"/>
</dbReference>
<keyword evidence="9" id="KW-0812">Transmembrane</keyword>
<dbReference type="PROSITE" id="PS50885">
    <property type="entry name" value="HAMP"/>
    <property type="match status" value="1"/>
</dbReference>
<evidence type="ECO:0000256" key="2">
    <source>
        <dbReference type="ARBA" id="ARBA00004370"/>
    </source>
</evidence>
<evidence type="ECO:0000259" key="11">
    <source>
        <dbReference type="PROSITE" id="PS50112"/>
    </source>
</evidence>
<dbReference type="PANTHER" id="PTHR43711">
    <property type="entry name" value="TWO-COMPONENT HISTIDINE KINASE"/>
    <property type="match status" value="1"/>
</dbReference>
<dbReference type="InterPro" id="IPR036890">
    <property type="entry name" value="HATPase_C_sf"/>
</dbReference>
<dbReference type="CDD" id="cd00130">
    <property type="entry name" value="PAS"/>
    <property type="match status" value="1"/>
</dbReference>
<evidence type="ECO:0000256" key="6">
    <source>
        <dbReference type="ARBA" id="ARBA00022777"/>
    </source>
</evidence>
<dbReference type="InterPro" id="IPR013767">
    <property type="entry name" value="PAS_fold"/>
</dbReference>
<comment type="caution">
    <text evidence="14">The sequence shown here is derived from an EMBL/GenBank/DDBJ whole genome shotgun (WGS) entry which is preliminary data.</text>
</comment>
<evidence type="ECO:0000259" key="10">
    <source>
        <dbReference type="PROSITE" id="PS50109"/>
    </source>
</evidence>
<keyword evidence="5" id="KW-0808">Transferase</keyword>
<reference evidence="15" key="1">
    <citation type="journal article" date="2019" name="Int. J. Syst. Evol. Microbiol.">
        <title>The Global Catalogue of Microorganisms (GCM) 10K type strain sequencing project: providing services to taxonomists for standard genome sequencing and annotation.</title>
        <authorList>
            <consortium name="The Broad Institute Genomics Platform"/>
            <consortium name="The Broad Institute Genome Sequencing Center for Infectious Disease"/>
            <person name="Wu L."/>
            <person name="Ma J."/>
        </authorList>
    </citation>
    <scope>NUCLEOTIDE SEQUENCE [LARGE SCALE GENOMIC DNA]</scope>
    <source>
        <strain evidence="15">KCTC 52606</strain>
    </source>
</reference>
<dbReference type="SMART" id="SM00388">
    <property type="entry name" value="HisKA"/>
    <property type="match status" value="1"/>
</dbReference>
<dbReference type="Gene3D" id="3.30.450.20">
    <property type="entry name" value="PAS domain"/>
    <property type="match status" value="1"/>
</dbReference>
<dbReference type="Pfam" id="PF00512">
    <property type="entry name" value="HisKA"/>
    <property type="match status" value="1"/>
</dbReference>
<keyword evidence="15" id="KW-1185">Reference proteome</keyword>
<feature type="transmembrane region" description="Helical" evidence="9">
    <location>
        <begin position="199"/>
        <end position="221"/>
    </location>
</feature>
<feature type="region of interest" description="Disordered" evidence="8">
    <location>
        <begin position="643"/>
        <end position="672"/>
    </location>
</feature>
<dbReference type="SMART" id="SM00387">
    <property type="entry name" value="HATPase_c"/>
    <property type="match status" value="1"/>
</dbReference>
<dbReference type="CDD" id="cd19410">
    <property type="entry name" value="HK9-like_sensor"/>
    <property type="match status" value="1"/>
</dbReference>
<evidence type="ECO:0000256" key="3">
    <source>
        <dbReference type="ARBA" id="ARBA00012438"/>
    </source>
</evidence>
<dbReference type="InterPro" id="IPR003594">
    <property type="entry name" value="HATPase_dom"/>
</dbReference>
<dbReference type="SMART" id="SM00086">
    <property type="entry name" value="PAC"/>
    <property type="match status" value="1"/>
</dbReference>
<keyword evidence="9" id="KW-0472">Membrane</keyword>
<keyword evidence="9" id="KW-1133">Transmembrane helix</keyword>
<feature type="domain" description="HAMP" evidence="13">
    <location>
        <begin position="223"/>
        <end position="274"/>
    </location>
</feature>
<evidence type="ECO:0000259" key="13">
    <source>
        <dbReference type="PROSITE" id="PS50885"/>
    </source>
</evidence>
<dbReference type="Pfam" id="PF05227">
    <property type="entry name" value="CHASE3"/>
    <property type="match status" value="1"/>
</dbReference>
<comment type="catalytic activity">
    <reaction evidence="1">
        <text>ATP + protein L-histidine = ADP + protein N-phospho-L-histidine.</text>
        <dbReference type="EC" id="2.7.13.3"/>
    </reaction>
</comment>
<feature type="domain" description="Histidine kinase" evidence="10">
    <location>
        <begin position="423"/>
        <end position="640"/>
    </location>
</feature>
<dbReference type="InterPro" id="IPR003661">
    <property type="entry name" value="HisK_dim/P_dom"/>
</dbReference>
<dbReference type="SMART" id="SM00091">
    <property type="entry name" value="PAS"/>
    <property type="match status" value="1"/>
</dbReference>
<dbReference type="PROSITE" id="PS50113">
    <property type="entry name" value="PAC"/>
    <property type="match status" value="1"/>
</dbReference>
<evidence type="ECO:0000256" key="5">
    <source>
        <dbReference type="ARBA" id="ARBA00022679"/>
    </source>
</evidence>
<keyword evidence="6" id="KW-0418">Kinase</keyword>
<keyword evidence="7" id="KW-0902">Two-component regulatory system</keyword>
<dbReference type="InterPro" id="IPR007891">
    <property type="entry name" value="CHASE3"/>
</dbReference>
<dbReference type="InterPro" id="IPR050736">
    <property type="entry name" value="Sensor_HK_Regulatory"/>
</dbReference>
<dbReference type="SUPFAM" id="SSF55785">
    <property type="entry name" value="PYP-like sensor domain (PAS domain)"/>
    <property type="match status" value="1"/>
</dbReference>